<name>A0ABR9NV32_9BACT</name>
<accession>A0ABR9NV32</accession>
<reference evidence="1 2" key="1">
    <citation type="submission" date="2020-10" db="EMBL/GenBank/DDBJ databases">
        <title>Investigation of anaerobic biodegradation of phenanthrene by a sulfate-dependent Geobacter anodireducens strain PheS2.</title>
        <authorList>
            <person name="Zhang Z."/>
        </authorList>
    </citation>
    <scope>NUCLEOTIDE SEQUENCE [LARGE SCALE GENOMIC DNA]</scope>
    <source>
        <strain evidence="1 2">PheS2</strain>
    </source>
</reference>
<dbReference type="PROSITE" id="PS51257">
    <property type="entry name" value="PROKAR_LIPOPROTEIN"/>
    <property type="match status" value="1"/>
</dbReference>
<keyword evidence="2" id="KW-1185">Reference proteome</keyword>
<comment type="caution">
    <text evidence="1">The sequence shown here is derived from an EMBL/GenBank/DDBJ whole genome shotgun (WGS) entry which is preliminary data.</text>
</comment>
<organism evidence="1 2">
    <name type="scientific">Geobacter anodireducens</name>
    <dbReference type="NCBI Taxonomy" id="1340425"/>
    <lineage>
        <taxon>Bacteria</taxon>
        <taxon>Pseudomonadati</taxon>
        <taxon>Thermodesulfobacteriota</taxon>
        <taxon>Desulfuromonadia</taxon>
        <taxon>Geobacterales</taxon>
        <taxon>Geobacteraceae</taxon>
        <taxon>Geobacter</taxon>
    </lineage>
</organism>
<gene>
    <name evidence="1" type="ORF">IIE05_08895</name>
</gene>
<protein>
    <submittedName>
        <fullName evidence="1">Uncharacterized protein</fullName>
    </submittedName>
</protein>
<proteinExistence type="predicted"/>
<evidence type="ECO:0000313" key="2">
    <source>
        <dbReference type="Proteomes" id="UP000618926"/>
    </source>
</evidence>
<dbReference type="RefSeq" id="WP_052269376.1">
    <property type="nucleotide sequence ID" value="NZ_JADBFD010000010.1"/>
</dbReference>
<dbReference type="EMBL" id="JADBFD010000010">
    <property type="protein sequence ID" value="MBE2888086.1"/>
    <property type="molecule type" value="Genomic_DNA"/>
</dbReference>
<dbReference type="Proteomes" id="UP000618926">
    <property type="component" value="Unassembled WGS sequence"/>
</dbReference>
<sequence>MKGDRMRHMVCNVEDSQTLHCLTANATVSCARCGAKAHSPSNVCDPVSLTMEGD</sequence>
<evidence type="ECO:0000313" key="1">
    <source>
        <dbReference type="EMBL" id="MBE2888086.1"/>
    </source>
</evidence>